<dbReference type="GO" id="GO:0006935">
    <property type="term" value="P:chemotaxis"/>
    <property type="evidence" value="ECO:0007669"/>
    <property type="project" value="UniProtKB-KW"/>
</dbReference>
<gene>
    <name evidence="12" type="ORF">DSCO28_03640</name>
</gene>
<keyword evidence="4" id="KW-0813">Transport</keyword>
<keyword evidence="8" id="KW-0653">Protein transport</keyword>
<dbReference type="GO" id="GO:0044781">
    <property type="term" value="P:bacterial-type flagellum organization"/>
    <property type="evidence" value="ECO:0007669"/>
    <property type="project" value="UniProtKB-KW"/>
</dbReference>
<organism evidence="12 13">
    <name type="scientific">Desulfosarcina ovata subsp. sediminis</name>
    <dbReference type="NCBI Taxonomy" id="885957"/>
    <lineage>
        <taxon>Bacteria</taxon>
        <taxon>Pseudomonadati</taxon>
        <taxon>Thermodesulfobacteriota</taxon>
        <taxon>Desulfobacteria</taxon>
        <taxon>Desulfobacterales</taxon>
        <taxon>Desulfosarcinaceae</taxon>
        <taxon>Desulfosarcina</taxon>
    </lineage>
</organism>
<evidence type="ECO:0000256" key="6">
    <source>
        <dbReference type="ARBA" id="ARBA00022500"/>
    </source>
</evidence>
<evidence type="ECO:0000256" key="2">
    <source>
        <dbReference type="ARBA" id="ARBA00010004"/>
    </source>
</evidence>
<keyword evidence="6" id="KW-0145">Chemotaxis</keyword>
<keyword evidence="7" id="KW-1005">Bacterial flagellum biogenesis</keyword>
<dbReference type="InterPro" id="IPR053716">
    <property type="entry name" value="Flag_assembly_chemotaxis_eff"/>
</dbReference>
<dbReference type="EMBL" id="AP021876">
    <property type="protein sequence ID" value="BBO79798.1"/>
    <property type="molecule type" value="Genomic_DNA"/>
</dbReference>
<dbReference type="Pfam" id="PF02050">
    <property type="entry name" value="FliJ"/>
    <property type="match status" value="1"/>
</dbReference>
<evidence type="ECO:0000256" key="11">
    <source>
        <dbReference type="SAM" id="Coils"/>
    </source>
</evidence>
<proteinExistence type="inferred from homology"/>
<feature type="coiled-coil region" evidence="11">
    <location>
        <begin position="17"/>
        <end position="44"/>
    </location>
</feature>
<dbReference type="RefSeq" id="WP_155320907.1">
    <property type="nucleotide sequence ID" value="NZ_AP021876.1"/>
</dbReference>
<dbReference type="KEGG" id="dov:DSCO28_03640"/>
<evidence type="ECO:0000256" key="9">
    <source>
        <dbReference type="ARBA" id="ARBA00023136"/>
    </source>
</evidence>
<keyword evidence="5" id="KW-1003">Cell membrane</keyword>
<evidence type="ECO:0000256" key="3">
    <source>
        <dbReference type="ARBA" id="ARBA00020392"/>
    </source>
</evidence>
<comment type="subcellular location">
    <subcellularLocation>
        <location evidence="1">Cell membrane</location>
        <topology evidence="1">Peripheral membrane protein</topology>
        <orientation evidence="1">Cytoplasmic side</orientation>
    </subcellularLocation>
</comment>
<dbReference type="Gene3D" id="1.10.287.1700">
    <property type="match status" value="1"/>
</dbReference>
<sequence length="153" mass="17997">MYTFRLQAVLDHRQFVEDNLKKELAEIRQQAMAAEKALEQMENKERFTAEALKSEQASGLSSDHVTAYHSYLRRLSDRIVAQKTLIVTIENRIGRKQDEVLEAMKKRQILEKLKDQGLDRYNQMMVRKETNFIDEIAVNQYARKALNRHGKDE</sequence>
<evidence type="ECO:0000256" key="4">
    <source>
        <dbReference type="ARBA" id="ARBA00022448"/>
    </source>
</evidence>
<keyword evidence="11" id="KW-0175">Coiled coil</keyword>
<evidence type="ECO:0000313" key="13">
    <source>
        <dbReference type="Proteomes" id="UP000425960"/>
    </source>
</evidence>
<dbReference type="GO" id="GO:0005886">
    <property type="term" value="C:plasma membrane"/>
    <property type="evidence" value="ECO:0007669"/>
    <property type="project" value="UniProtKB-SubCell"/>
</dbReference>
<dbReference type="GO" id="GO:0015031">
    <property type="term" value="P:protein transport"/>
    <property type="evidence" value="ECO:0007669"/>
    <property type="project" value="UniProtKB-KW"/>
</dbReference>
<name>A0A5K7ZCA8_9BACT</name>
<evidence type="ECO:0000256" key="10">
    <source>
        <dbReference type="ARBA" id="ARBA00023225"/>
    </source>
</evidence>
<dbReference type="AlphaFoldDB" id="A0A5K7ZCA8"/>
<evidence type="ECO:0000256" key="7">
    <source>
        <dbReference type="ARBA" id="ARBA00022795"/>
    </source>
</evidence>
<keyword evidence="9" id="KW-0472">Membrane</keyword>
<dbReference type="InterPro" id="IPR012823">
    <property type="entry name" value="Flagell_FliJ"/>
</dbReference>
<dbReference type="NCBIfam" id="TIGR02473">
    <property type="entry name" value="flagell_FliJ"/>
    <property type="match status" value="1"/>
</dbReference>
<evidence type="ECO:0000256" key="1">
    <source>
        <dbReference type="ARBA" id="ARBA00004413"/>
    </source>
</evidence>
<accession>A0A5K7ZCA8</accession>
<comment type="similarity">
    <text evidence="2">Belongs to the FliJ family.</text>
</comment>
<dbReference type="Proteomes" id="UP000425960">
    <property type="component" value="Chromosome"/>
</dbReference>
<dbReference type="GO" id="GO:0071973">
    <property type="term" value="P:bacterial-type flagellum-dependent cell motility"/>
    <property type="evidence" value="ECO:0007669"/>
    <property type="project" value="InterPro"/>
</dbReference>
<reference evidence="12 13" key="1">
    <citation type="submission" date="2019-11" db="EMBL/GenBank/DDBJ databases">
        <title>Comparative genomics of hydrocarbon-degrading Desulfosarcina strains.</title>
        <authorList>
            <person name="Watanabe M."/>
            <person name="Kojima H."/>
            <person name="Fukui M."/>
        </authorList>
    </citation>
    <scope>NUCLEOTIDE SEQUENCE [LARGE SCALE GENOMIC DNA]</scope>
    <source>
        <strain evidence="12 13">28bB2T</strain>
    </source>
</reference>
<evidence type="ECO:0000256" key="8">
    <source>
        <dbReference type="ARBA" id="ARBA00022927"/>
    </source>
</evidence>
<evidence type="ECO:0000256" key="5">
    <source>
        <dbReference type="ARBA" id="ARBA00022475"/>
    </source>
</evidence>
<protein>
    <recommendedName>
        <fullName evidence="3">Flagellar FliJ protein</fullName>
    </recommendedName>
</protein>
<evidence type="ECO:0000313" key="12">
    <source>
        <dbReference type="EMBL" id="BBO79798.1"/>
    </source>
</evidence>
<dbReference type="GO" id="GO:0009288">
    <property type="term" value="C:bacterial-type flagellum"/>
    <property type="evidence" value="ECO:0007669"/>
    <property type="project" value="InterPro"/>
</dbReference>
<keyword evidence="10" id="KW-1006">Bacterial flagellum protein export</keyword>